<dbReference type="Proteomes" id="UP000317557">
    <property type="component" value="Unassembled WGS sequence"/>
</dbReference>
<evidence type="ECO:0000313" key="4">
    <source>
        <dbReference type="Proteomes" id="UP000317557"/>
    </source>
</evidence>
<dbReference type="PROSITE" id="PS01129">
    <property type="entry name" value="PSI_RLU"/>
    <property type="match status" value="1"/>
</dbReference>
<dbReference type="CDD" id="cd02869">
    <property type="entry name" value="PseudoU_synth_RluA_like"/>
    <property type="match status" value="1"/>
</dbReference>
<accession>A0A521DDV3</accession>
<evidence type="ECO:0000256" key="1">
    <source>
        <dbReference type="ARBA" id="ARBA00010876"/>
    </source>
</evidence>
<dbReference type="OrthoDB" id="9807829at2"/>
<dbReference type="AlphaFoldDB" id="A0A521DDV3"/>
<keyword evidence="4" id="KW-1185">Reference proteome</keyword>
<dbReference type="GO" id="GO:0009982">
    <property type="term" value="F:pseudouridine synthase activity"/>
    <property type="evidence" value="ECO:0007669"/>
    <property type="project" value="InterPro"/>
</dbReference>
<gene>
    <name evidence="3" type="ORF">SAMN06265219_10876</name>
</gene>
<dbReference type="GO" id="GO:0000455">
    <property type="term" value="P:enzyme-directed rRNA pseudouridine synthesis"/>
    <property type="evidence" value="ECO:0007669"/>
    <property type="project" value="TreeGrafter"/>
</dbReference>
<comment type="similarity">
    <text evidence="1">Belongs to the pseudouridine synthase RluA family.</text>
</comment>
<dbReference type="InterPro" id="IPR050188">
    <property type="entry name" value="RluA_PseudoU_synthase"/>
</dbReference>
<evidence type="ECO:0000259" key="2">
    <source>
        <dbReference type="Pfam" id="PF00849"/>
    </source>
</evidence>
<protein>
    <submittedName>
        <fullName evidence="3">Pseudouridine synthase, RluA family</fullName>
    </submittedName>
</protein>
<sequence length="310" mass="35236">MNDFSKEAAHCPVRIVPPYPNTYRFKVKAEHAGTTLLRFLTDRFPFRNQQGWEAKIGQGLVGVNGEEVAPDYTLSFRDEVFHHNPRVKEPAVPNNVRVLRQTDDYLFVYKPAPLPMHPGGRYNRNSLTAILFEQGFDDLRIVHRLDAVTSGIVLFARNKAFATKAIQCFSESKVEKTYYAVVAGAPEEDSVTIETSIRRKHGFVFECHPELENGKRAVTHFEVMERRDDDTSLIKCRPKTGRTHQIRLHLEHWGFPIVDDPIYGPNGDKSSRKAQKTHISLLNAGLVIEGLGVECVLKESEFKTQHSVII</sequence>
<dbReference type="RefSeq" id="WP_142454540.1">
    <property type="nucleotide sequence ID" value="NZ_FXTP01000008.1"/>
</dbReference>
<dbReference type="GO" id="GO:0003723">
    <property type="term" value="F:RNA binding"/>
    <property type="evidence" value="ECO:0007669"/>
    <property type="project" value="InterPro"/>
</dbReference>
<dbReference type="PANTHER" id="PTHR21600">
    <property type="entry name" value="MITOCHONDRIAL RNA PSEUDOURIDINE SYNTHASE"/>
    <property type="match status" value="1"/>
</dbReference>
<dbReference type="Pfam" id="PF00849">
    <property type="entry name" value="PseudoU_synth_2"/>
    <property type="match status" value="1"/>
</dbReference>
<dbReference type="PANTHER" id="PTHR21600:SF87">
    <property type="entry name" value="RNA PSEUDOURIDYLATE SYNTHASE DOMAIN-CONTAINING PROTEIN 1"/>
    <property type="match status" value="1"/>
</dbReference>
<evidence type="ECO:0000313" key="3">
    <source>
        <dbReference type="EMBL" id="SMO69772.1"/>
    </source>
</evidence>
<dbReference type="InterPro" id="IPR006224">
    <property type="entry name" value="PsdUridine_synth_RluA-like_CS"/>
</dbReference>
<dbReference type="EMBL" id="FXTP01000008">
    <property type="protein sequence ID" value="SMO69772.1"/>
    <property type="molecule type" value="Genomic_DNA"/>
</dbReference>
<dbReference type="SUPFAM" id="SSF55120">
    <property type="entry name" value="Pseudouridine synthase"/>
    <property type="match status" value="1"/>
</dbReference>
<name>A0A521DDV3_9BACT</name>
<dbReference type="Gene3D" id="3.30.2350.10">
    <property type="entry name" value="Pseudouridine synthase"/>
    <property type="match status" value="1"/>
</dbReference>
<feature type="domain" description="Pseudouridine synthase RsuA/RluA-like" evidence="2">
    <location>
        <begin position="104"/>
        <end position="252"/>
    </location>
</feature>
<organism evidence="3 4">
    <name type="scientific">Gracilimonas mengyeensis</name>
    <dbReference type="NCBI Taxonomy" id="1302730"/>
    <lineage>
        <taxon>Bacteria</taxon>
        <taxon>Pseudomonadati</taxon>
        <taxon>Balneolota</taxon>
        <taxon>Balneolia</taxon>
        <taxon>Balneolales</taxon>
        <taxon>Balneolaceae</taxon>
        <taxon>Gracilimonas</taxon>
    </lineage>
</organism>
<dbReference type="InterPro" id="IPR006145">
    <property type="entry name" value="PsdUridine_synth_RsuA/RluA"/>
</dbReference>
<reference evidence="3 4" key="1">
    <citation type="submission" date="2017-05" db="EMBL/GenBank/DDBJ databases">
        <authorList>
            <person name="Varghese N."/>
            <person name="Submissions S."/>
        </authorList>
    </citation>
    <scope>NUCLEOTIDE SEQUENCE [LARGE SCALE GENOMIC DNA]</scope>
    <source>
        <strain evidence="3 4">DSM 21985</strain>
    </source>
</reference>
<dbReference type="InterPro" id="IPR020103">
    <property type="entry name" value="PsdUridine_synth_cat_dom_sf"/>
</dbReference>
<dbReference type="GO" id="GO:0140098">
    <property type="term" value="F:catalytic activity, acting on RNA"/>
    <property type="evidence" value="ECO:0007669"/>
    <property type="project" value="UniProtKB-ARBA"/>
</dbReference>
<proteinExistence type="inferred from homology"/>